<gene>
    <name evidence="1" type="ORF">T05_1763</name>
</gene>
<accession>A0A0V0UIG2</accession>
<dbReference type="AlphaFoldDB" id="A0A0V0UIG2"/>
<evidence type="ECO:0000313" key="1">
    <source>
        <dbReference type="EMBL" id="KRX50583.1"/>
    </source>
</evidence>
<protein>
    <submittedName>
        <fullName evidence="1">Uncharacterized protein</fullName>
    </submittedName>
</protein>
<dbReference type="Proteomes" id="UP000055048">
    <property type="component" value="Unassembled WGS sequence"/>
</dbReference>
<reference evidence="1 2" key="1">
    <citation type="submission" date="2015-01" db="EMBL/GenBank/DDBJ databases">
        <title>Evolution of Trichinella species and genotypes.</title>
        <authorList>
            <person name="Korhonen P.K."/>
            <person name="Edoardo P."/>
            <person name="Giuseppe L.R."/>
            <person name="Gasser R.B."/>
        </authorList>
    </citation>
    <scope>NUCLEOTIDE SEQUENCE [LARGE SCALE GENOMIC DNA]</scope>
    <source>
        <strain evidence="1">ISS417</strain>
    </source>
</reference>
<keyword evidence="2" id="KW-1185">Reference proteome</keyword>
<comment type="caution">
    <text evidence="1">The sequence shown here is derived from an EMBL/GenBank/DDBJ whole genome shotgun (WGS) entry which is preliminary data.</text>
</comment>
<proteinExistence type="predicted"/>
<organism evidence="1 2">
    <name type="scientific">Trichinella murrelli</name>
    <dbReference type="NCBI Taxonomy" id="144512"/>
    <lineage>
        <taxon>Eukaryota</taxon>
        <taxon>Metazoa</taxon>
        <taxon>Ecdysozoa</taxon>
        <taxon>Nematoda</taxon>
        <taxon>Enoplea</taxon>
        <taxon>Dorylaimia</taxon>
        <taxon>Trichinellida</taxon>
        <taxon>Trichinellidae</taxon>
        <taxon>Trichinella</taxon>
    </lineage>
</organism>
<sequence>MLSGQLNTDSIGRDVDLVVVCSWVLVGCFFEKSGSYRLMLPQSIKKVSLSKKLMKTCATNGALNHGWFGVPYAVFNA</sequence>
<dbReference type="EMBL" id="JYDJ01000005">
    <property type="protein sequence ID" value="KRX50583.1"/>
    <property type="molecule type" value="Genomic_DNA"/>
</dbReference>
<name>A0A0V0UIG2_9BILA</name>
<evidence type="ECO:0000313" key="2">
    <source>
        <dbReference type="Proteomes" id="UP000055048"/>
    </source>
</evidence>